<dbReference type="Proteomes" id="UP000604475">
    <property type="component" value="Unassembled WGS sequence"/>
</dbReference>
<dbReference type="RefSeq" id="WP_203000091.1">
    <property type="nucleotide sequence ID" value="NZ_JADWYU010000204.1"/>
</dbReference>
<evidence type="ECO:0000313" key="1">
    <source>
        <dbReference type="EMBL" id="MBL7626986.1"/>
    </source>
</evidence>
<sequence>MNLDDPFDPPEDPAERAAYLRERAAQARARAQALFKTVTRETWQSDPGLLIQVKTILAMPPEQRLRMLMAEHAVFASARPAAE</sequence>
<name>A0A937UQR5_9ACTN</name>
<dbReference type="AlphaFoldDB" id="A0A937UQR5"/>
<protein>
    <submittedName>
        <fullName evidence="1">Uncharacterized protein</fullName>
    </submittedName>
</protein>
<accession>A0A937UQR5</accession>
<reference evidence="1" key="1">
    <citation type="submission" date="2020-12" db="EMBL/GenBank/DDBJ databases">
        <title>Genomic characterization of non-nitrogen-fixing Frankia strains.</title>
        <authorList>
            <person name="Carlos-Shanley C."/>
            <person name="Guerra T."/>
            <person name="Hahn D."/>
        </authorList>
    </citation>
    <scope>NUCLEOTIDE SEQUENCE</scope>
    <source>
        <strain evidence="1">CN6</strain>
    </source>
</reference>
<dbReference type="EMBL" id="JAEACQ010000154">
    <property type="protein sequence ID" value="MBL7626986.1"/>
    <property type="molecule type" value="Genomic_DNA"/>
</dbReference>
<evidence type="ECO:0000313" key="2">
    <source>
        <dbReference type="Proteomes" id="UP000604475"/>
    </source>
</evidence>
<keyword evidence="2" id="KW-1185">Reference proteome</keyword>
<proteinExistence type="predicted"/>
<gene>
    <name evidence="1" type="ORF">I7412_07375</name>
</gene>
<comment type="caution">
    <text evidence="1">The sequence shown here is derived from an EMBL/GenBank/DDBJ whole genome shotgun (WGS) entry which is preliminary data.</text>
</comment>
<organism evidence="1 2">
    <name type="scientific">Frankia nepalensis</name>
    <dbReference type="NCBI Taxonomy" id="1836974"/>
    <lineage>
        <taxon>Bacteria</taxon>
        <taxon>Bacillati</taxon>
        <taxon>Actinomycetota</taxon>
        <taxon>Actinomycetes</taxon>
        <taxon>Frankiales</taxon>
        <taxon>Frankiaceae</taxon>
        <taxon>Frankia</taxon>
    </lineage>
</organism>